<dbReference type="InParanoid" id="A0A0C2WBX7"/>
<reference evidence="1 2" key="1">
    <citation type="submission" date="2014-04" db="EMBL/GenBank/DDBJ databases">
        <title>Evolutionary Origins and Diversification of the Mycorrhizal Mutualists.</title>
        <authorList>
            <consortium name="DOE Joint Genome Institute"/>
            <consortium name="Mycorrhizal Genomics Consortium"/>
            <person name="Kohler A."/>
            <person name="Kuo A."/>
            <person name="Nagy L.G."/>
            <person name="Floudas D."/>
            <person name="Copeland A."/>
            <person name="Barry K.W."/>
            <person name="Cichocki N."/>
            <person name="Veneault-Fourrey C."/>
            <person name="LaButti K."/>
            <person name="Lindquist E.A."/>
            <person name="Lipzen A."/>
            <person name="Lundell T."/>
            <person name="Morin E."/>
            <person name="Murat C."/>
            <person name="Riley R."/>
            <person name="Ohm R."/>
            <person name="Sun H."/>
            <person name="Tunlid A."/>
            <person name="Henrissat B."/>
            <person name="Grigoriev I.V."/>
            <person name="Hibbett D.S."/>
            <person name="Martin F."/>
        </authorList>
    </citation>
    <scope>NUCLEOTIDE SEQUENCE [LARGE SCALE GENOMIC DNA]</scope>
    <source>
        <strain evidence="1 2">Koide BX008</strain>
    </source>
</reference>
<sequence>MPRNYDPSALPLRNHKEFMQQAQQVQYALTAAESERLAQKYGIKGIPLLSILSSLSFPASFPYDFMHLVWANLIPNLILLWTGQFKHLDHSEEGYVFAKSVWEAIGEATAEAGKTIPAAFGTRIPNIALEKRPLTAEMRSIWTVYLAPSLLRGRFHQELYYKHFLSLVRLLKLCLEFELSIEQVDELEAGFNAWVTEYESCCTTFIKNYPSKNLLSTSMTFHSLGYIMIKKISNVIGDPSYVLTSPKRISVLKPALWEKFTAAIATRFTKQAKDIRNLFPKPLKITEYGRVRRLGGGDAIQARELVALRADGRDMSFVRH</sequence>
<organism evidence="1 2">
    <name type="scientific">Amanita muscaria (strain Koide BX008)</name>
    <dbReference type="NCBI Taxonomy" id="946122"/>
    <lineage>
        <taxon>Eukaryota</taxon>
        <taxon>Fungi</taxon>
        <taxon>Dikarya</taxon>
        <taxon>Basidiomycota</taxon>
        <taxon>Agaricomycotina</taxon>
        <taxon>Agaricomycetes</taxon>
        <taxon>Agaricomycetidae</taxon>
        <taxon>Agaricales</taxon>
        <taxon>Pluteineae</taxon>
        <taxon>Amanitaceae</taxon>
        <taxon>Amanita</taxon>
    </lineage>
</organism>
<dbReference type="HOGENOM" id="CLU_062875_0_0_1"/>
<keyword evidence="2" id="KW-1185">Reference proteome</keyword>
<dbReference type="EMBL" id="KN818329">
    <property type="protein sequence ID" value="KIL58822.1"/>
    <property type="molecule type" value="Genomic_DNA"/>
</dbReference>
<evidence type="ECO:0000313" key="2">
    <source>
        <dbReference type="Proteomes" id="UP000054549"/>
    </source>
</evidence>
<dbReference type="AlphaFoldDB" id="A0A0C2WBX7"/>
<proteinExistence type="predicted"/>
<protein>
    <submittedName>
        <fullName evidence="1">Uncharacterized protein</fullName>
    </submittedName>
</protein>
<dbReference type="Proteomes" id="UP000054549">
    <property type="component" value="Unassembled WGS sequence"/>
</dbReference>
<dbReference type="OrthoDB" id="2404451at2759"/>
<evidence type="ECO:0000313" key="1">
    <source>
        <dbReference type="EMBL" id="KIL58822.1"/>
    </source>
</evidence>
<name>A0A0C2WBX7_AMAMK</name>
<gene>
    <name evidence="1" type="ORF">M378DRAFT_181111</name>
</gene>
<accession>A0A0C2WBX7</accession>